<gene>
    <name evidence="2" type="ORF">HINF_LOCUS410</name>
</gene>
<evidence type="ECO:0000313" key="3">
    <source>
        <dbReference type="Proteomes" id="UP001642409"/>
    </source>
</evidence>
<keyword evidence="1" id="KW-0812">Transmembrane</keyword>
<keyword evidence="3" id="KW-1185">Reference proteome</keyword>
<reference evidence="2 3" key="1">
    <citation type="submission" date="2024-07" db="EMBL/GenBank/DDBJ databases">
        <authorList>
            <person name="Akdeniz Z."/>
        </authorList>
    </citation>
    <scope>NUCLEOTIDE SEQUENCE [LARGE SCALE GENOMIC DNA]</scope>
</reference>
<dbReference type="Proteomes" id="UP001642409">
    <property type="component" value="Unassembled WGS sequence"/>
</dbReference>
<comment type="caution">
    <text evidence="2">The sequence shown here is derived from an EMBL/GenBank/DDBJ whole genome shotgun (WGS) entry which is preliminary data.</text>
</comment>
<keyword evidence="1" id="KW-0472">Membrane</keyword>
<keyword evidence="1" id="KW-1133">Transmembrane helix</keyword>
<protein>
    <submittedName>
        <fullName evidence="2">Hypothetical_protein</fullName>
    </submittedName>
</protein>
<feature type="transmembrane region" description="Helical" evidence="1">
    <location>
        <begin position="34"/>
        <end position="58"/>
    </location>
</feature>
<accession>A0ABP1GEB1</accession>
<evidence type="ECO:0000313" key="2">
    <source>
        <dbReference type="EMBL" id="CAL5970470.1"/>
    </source>
</evidence>
<organism evidence="2 3">
    <name type="scientific">Hexamita inflata</name>
    <dbReference type="NCBI Taxonomy" id="28002"/>
    <lineage>
        <taxon>Eukaryota</taxon>
        <taxon>Metamonada</taxon>
        <taxon>Diplomonadida</taxon>
        <taxon>Hexamitidae</taxon>
        <taxon>Hexamitinae</taxon>
        <taxon>Hexamita</taxon>
    </lineage>
</organism>
<name>A0ABP1GEB1_9EUKA</name>
<evidence type="ECO:0000256" key="1">
    <source>
        <dbReference type="SAM" id="Phobius"/>
    </source>
</evidence>
<feature type="transmembrane region" description="Helical" evidence="1">
    <location>
        <begin position="64"/>
        <end position="89"/>
    </location>
</feature>
<sequence>MQNYNSNANNMNYGVHQVPVNDMFGPLSVFNKPLIARVISFISLCFLAVGVALVVIFITRVNNFGYLAGGMACLFFGLIFMGVSISACCKVQSFTYIMMPCCISESERQRLQLLAEARTPMLNIMGVTTNAVDKQQTQVTNQQQICQYSCSQNTQVQPKIVVQNPLQEVQLFGHQQNINQQNVNAQPYMSTPKQGPVTINAPAELEILPVM</sequence>
<dbReference type="EMBL" id="CAXDID020000001">
    <property type="protein sequence ID" value="CAL5970470.1"/>
    <property type="molecule type" value="Genomic_DNA"/>
</dbReference>
<proteinExistence type="predicted"/>